<accession>A0AAW1EPE2</accession>
<evidence type="ECO:0000313" key="3">
    <source>
        <dbReference type="Proteomes" id="UP001488805"/>
    </source>
</evidence>
<proteinExistence type="predicted"/>
<comment type="caution">
    <text evidence="2">The sequence shown here is derived from an EMBL/GenBank/DDBJ whole genome shotgun (WGS) entry which is preliminary data.</text>
</comment>
<sequence>MKQQEVEEEQRKKDSPSSPSLPFAFYLQARKVLQFRITLKIEADASARDACLPIEAKSRACQAAVVLGTRRYD</sequence>
<feature type="region of interest" description="Disordered" evidence="1">
    <location>
        <begin position="1"/>
        <end position="21"/>
    </location>
</feature>
<protein>
    <submittedName>
        <fullName evidence="2">Uncharacterized protein</fullName>
    </submittedName>
</protein>
<keyword evidence="3" id="KW-1185">Reference proteome</keyword>
<gene>
    <name evidence="2" type="ORF">VZT92_017982</name>
</gene>
<dbReference type="Proteomes" id="UP001488805">
    <property type="component" value="Unassembled WGS sequence"/>
</dbReference>
<evidence type="ECO:0000313" key="2">
    <source>
        <dbReference type="EMBL" id="KAK9524116.1"/>
    </source>
</evidence>
<dbReference type="EMBL" id="JBCEZU010000156">
    <property type="protein sequence ID" value="KAK9524116.1"/>
    <property type="molecule type" value="Genomic_DNA"/>
</dbReference>
<reference evidence="2 3" key="1">
    <citation type="journal article" date="2024" name="Genome Biol. Evol.">
        <title>Chromosome-level genome assembly of the viviparous eelpout Zoarces viviparus.</title>
        <authorList>
            <person name="Fuhrmann N."/>
            <person name="Brasseur M.V."/>
            <person name="Bakowski C.E."/>
            <person name="Podsiadlowski L."/>
            <person name="Prost S."/>
            <person name="Krehenwinkel H."/>
            <person name="Mayer C."/>
        </authorList>
    </citation>
    <scope>NUCLEOTIDE SEQUENCE [LARGE SCALE GENOMIC DNA]</scope>
    <source>
        <strain evidence="2">NO-MEL_2022_Ind0_liver</strain>
    </source>
</reference>
<evidence type="ECO:0000256" key="1">
    <source>
        <dbReference type="SAM" id="MobiDB-lite"/>
    </source>
</evidence>
<dbReference type="AlphaFoldDB" id="A0AAW1EPE2"/>
<organism evidence="2 3">
    <name type="scientific">Zoarces viviparus</name>
    <name type="common">Viviparous eelpout</name>
    <name type="synonym">Blennius viviparus</name>
    <dbReference type="NCBI Taxonomy" id="48416"/>
    <lineage>
        <taxon>Eukaryota</taxon>
        <taxon>Metazoa</taxon>
        <taxon>Chordata</taxon>
        <taxon>Craniata</taxon>
        <taxon>Vertebrata</taxon>
        <taxon>Euteleostomi</taxon>
        <taxon>Actinopterygii</taxon>
        <taxon>Neopterygii</taxon>
        <taxon>Teleostei</taxon>
        <taxon>Neoteleostei</taxon>
        <taxon>Acanthomorphata</taxon>
        <taxon>Eupercaria</taxon>
        <taxon>Perciformes</taxon>
        <taxon>Cottioidei</taxon>
        <taxon>Zoarcales</taxon>
        <taxon>Zoarcidae</taxon>
        <taxon>Zoarcinae</taxon>
        <taxon>Zoarces</taxon>
    </lineage>
</organism>
<name>A0AAW1EPE2_ZOAVI</name>